<dbReference type="InterPro" id="IPR011992">
    <property type="entry name" value="EF-hand-dom_pair"/>
</dbReference>
<dbReference type="InterPro" id="IPR011044">
    <property type="entry name" value="Quino_amine_DH_bsu"/>
</dbReference>
<dbReference type="InterPro" id="IPR015943">
    <property type="entry name" value="WD40/YVTN_repeat-like_dom_sf"/>
</dbReference>
<protein>
    <submittedName>
        <fullName evidence="9">Follistatin-related protein 5-like</fullName>
    </submittedName>
</protein>
<dbReference type="Gene3D" id="1.10.238.10">
    <property type="entry name" value="EF-hand"/>
    <property type="match status" value="1"/>
</dbReference>
<dbReference type="PROSITE" id="PS51465">
    <property type="entry name" value="KAZAL_2"/>
    <property type="match status" value="1"/>
</dbReference>
<dbReference type="FunCoup" id="A0A6P8H6Z7">
    <property type="interactions" value="126"/>
</dbReference>
<evidence type="ECO:0000256" key="3">
    <source>
        <dbReference type="ARBA" id="ARBA00023157"/>
    </source>
</evidence>
<dbReference type="PROSITE" id="PS50222">
    <property type="entry name" value="EF_HAND_2"/>
    <property type="match status" value="1"/>
</dbReference>
<gene>
    <name evidence="9" type="primary">LOC116289402</name>
</gene>
<dbReference type="InterPro" id="IPR018247">
    <property type="entry name" value="EF_Hand_1_Ca_BS"/>
</dbReference>
<dbReference type="GO" id="GO:0030154">
    <property type="term" value="P:cell differentiation"/>
    <property type="evidence" value="ECO:0007669"/>
    <property type="project" value="TreeGrafter"/>
</dbReference>
<feature type="chain" id="PRO_5028264817" evidence="5">
    <location>
        <begin position="24"/>
        <end position="686"/>
    </location>
</feature>
<sequence length="686" mass="76288">MTREAGILVVLLVAFLASEQVYGLRVRAKLKEEKKKLQNYECSKVCPSGRRCALEGNKEVCVCLSVCPSRHKPVCGSDGKRYENHCELHRTACVTNTKIGIDWSNECINKGISELCSHERLVTLMEKILAHFRNELQTEAPPESLIHHLFRRRDKNDDNKIDQGELTSLLADYTKYEDMYATLAVCSVADWIHADDKNEDHFLEVEEFYSQYVKSKHEKEQSTQESARTDRPTVTVHEHQSSEYPTPLIEVFTEKLREPMAADHFTEPRDTDSTTGSPTVSAHHRNLFFAFGSEGIHVINPATLSLVRHIRAVDVVNGSLSPICTGSPEQPCTWGGAVNAGNQLIYAADALGGRLIVIDIATFSVIEEIAVRGYPYNPQYVAALDEVWFTNWAESIQVLTEEEEDNGTVNVVTMATKKISHSVTPVPLSESQAPIYGLHVVDSCHLRDEENFGYVTHLNETGFHELSLKDKEFTRFVNLSSHNCHGTYAFALSSSTGHAVVHCFTAKDGGQRAELVVDLKTEEVVAMTSVNIGIPHISPDGRFIVTFNDYTLSNLYFAYDGTIQIGEPMKSSLRLSDVAFLAKNDGYDFYVTSKDSSTAILLHTSPAGMQTLNVFTNCGMPQKAKDWLHTRRSIVTGCEAHDRYLATPATAEDAVVIIDGQQQSVSGRVEHVKGVVNLVWVGGEEI</sequence>
<dbReference type="InterPro" id="IPR050653">
    <property type="entry name" value="Prot_Inhib_GrowthFact_Antg"/>
</dbReference>
<dbReference type="InterPro" id="IPR002350">
    <property type="entry name" value="Kazal_dom"/>
</dbReference>
<accession>A0A6P8H6Z7</accession>
<dbReference type="SUPFAM" id="SSF47473">
    <property type="entry name" value="EF-hand"/>
    <property type="match status" value="1"/>
</dbReference>
<dbReference type="Pfam" id="PF07648">
    <property type="entry name" value="Kazal_2"/>
    <property type="match status" value="1"/>
</dbReference>
<evidence type="ECO:0000256" key="2">
    <source>
        <dbReference type="ARBA" id="ARBA00022837"/>
    </source>
</evidence>
<dbReference type="PROSITE" id="PS00018">
    <property type="entry name" value="EF_HAND_1"/>
    <property type="match status" value="2"/>
</dbReference>
<dbReference type="GeneID" id="116289402"/>
<feature type="domain" description="EF-hand" evidence="6">
    <location>
        <begin position="141"/>
        <end position="176"/>
    </location>
</feature>
<keyword evidence="3" id="KW-1015">Disulfide bond</keyword>
<dbReference type="SUPFAM" id="SSF100895">
    <property type="entry name" value="Kazal-type serine protease inhibitors"/>
    <property type="match status" value="1"/>
</dbReference>
<proteinExistence type="predicted"/>
<dbReference type="SUPFAM" id="SSF50969">
    <property type="entry name" value="YVTN repeat-like/Quinoprotein amine dehydrogenase"/>
    <property type="match status" value="1"/>
</dbReference>
<evidence type="ECO:0000256" key="1">
    <source>
        <dbReference type="ARBA" id="ARBA00022729"/>
    </source>
</evidence>
<evidence type="ECO:0000259" key="6">
    <source>
        <dbReference type="PROSITE" id="PS50222"/>
    </source>
</evidence>
<dbReference type="GO" id="GO:0030510">
    <property type="term" value="P:regulation of BMP signaling pathway"/>
    <property type="evidence" value="ECO:0007669"/>
    <property type="project" value="TreeGrafter"/>
</dbReference>
<feature type="region of interest" description="Disordered" evidence="4">
    <location>
        <begin position="216"/>
        <end position="240"/>
    </location>
</feature>
<dbReference type="RefSeq" id="XP_031552169.1">
    <property type="nucleotide sequence ID" value="XM_031696309.1"/>
</dbReference>
<feature type="domain" description="Kazal-like" evidence="7">
    <location>
        <begin position="55"/>
        <end position="109"/>
    </location>
</feature>
<dbReference type="PANTHER" id="PTHR10913:SF81">
    <property type="entry name" value="KAZAL-LIKE DOMAIN-CONTAINING PROTEIN"/>
    <property type="match status" value="1"/>
</dbReference>
<keyword evidence="1 5" id="KW-0732">Signal</keyword>
<evidence type="ECO:0000256" key="5">
    <source>
        <dbReference type="SAM" id="SignalP"/>
    </source>
</evidence>
<evidence type="ECO:0000313" key="8">
    <source>
        <dbReference type="Proteomes" id="UP000515163"/>
    </source>
</evidence>
<dbReference type="Proteomes" id="UP000515163">
    <property type="component" value="Unplaced"/>
</dbReference>
<dbReference type="OrthoDB" id="5952960at2759"/>
<dbReference type="InterPro" id="IPR036058">
    <property type="entry name" value="Kazal_dom_sf"/>
</dbReference>
<dbReference type="CDD" id="cd00104">
    <property type="entry name" value="KAZAL_FS"/>
    <property type="match status" value="1"/>
</dbReference>
<evidence type="ECO:0000256" key="4">
    <source>
        <dbReference type="SAM" id="MobiDB-lite"/>
    </source>
</evidence>
<dbReference type="Gene3D" id="3.30.60.30">
    <property type="match status" value="1"/>
</dbReference>
<keyword evidence="2" id="KW-0106">Calcium</keyword>
<organism evidence="8 9">
    <name type="scientific">Actinia tenebrosa</name>
    <name type="common">Australian red waratah sea anemone</name>
    <dbReference type="NCBI Taxonomy" id="6105"/>
    <lineage>
        <taxon>Eukaryota</taxon>
        <taxon>Metazoa</taxon>
        <taxon>Cnidaria</taxon>
        <taxon>Anthozoa</taxon>
        <taxon>Hexacorallia</taxon>
        <taxon>Actiniaria</taxon>
        <taxon>Actiniidae</taxon>
        <taxon>Actinia</taxon>
    </lineage>
</organism>
<feature type="signal peptide" evidence="5">
    <location>
        <begin position="1"/>
        <end position="23"/>
    </location>
</feature>
<dbReference type="GO" id="GO:0005509">
    <property type="term" value="F:calcium ion binding"/>
    <property type="evidence" value="ECO:0007669"/>
    <property type="project" value="InterPro"/>
</dbReference>
<dbReference type="GO" id="GO:0005615">
    <property type="term" value="C:extracellular space"/>
    <property type="evidence" value="ECO:0007669"/>
    <property type="project" value="TreeGrafter"/>
</dbReference>
<dbReference type="KEGG" id="aten:116289402"/>
<dbReference type="InterPro" id="IPR002048">
    <property type="entry name" value="EF_hand_dom"/>
</dbReference>
<dbReference type="Gene3D" id="2.130.10.10">
    <property type="entry name" value="YVTN repeat-like/Quinoprotein amine dehydrogenase"/>
    <property type="match status" value="1"/>
</dbReference>
<dbReference type="InParanoid" id="A0A6P8H6Z7"/>
<evidence type="ECO:0000259" key="7">
    <source>
        <dbReference type="PROSITE" id="PS51465"/>
    </source>
</evidence>
<keyword evidence="8" id="KW-1185">Reference proteome</keyword>
<dbReference type="SMART" id="SM00280">
    <property type="entry name" value="KAZAL"/>
    <property type="match status" value="1"/>
</dbReference>
<name>A0A6P8H6Z7_ACTTE</name>
<dbReference type="AlphaFoldDB" id="A0A6P8H6Z7"/>
<reference evidence="9" key="1">
    <citation type="submission" date="2025-08" db="UniProtKB">
        <authorList>
            <consortium name="RefSeq"/>
        </authorList>
    </citation>
    <scope>IDENTIFICATION</scope>
    <source>
        <tissue evidence="9">Tentacle</tissue>
    </source>
</reference>
<evidence type="ECO:0000313" key="9">
    <source>
        <dbReference type="RefSeq" id="XP_031552169.1"/>
    </source>
</evidence>
<dbReference type="PANTHER" id="PTHR10913">
    <property type="entry name" value="FOLLISTATIN-RELATED"/>
    <property type="match status" value="1"/>
</dbReference>